<reference evidence="1 2" key="1">
    <citation type="journal article" date="2019" name="Sci. Rep.">
        <title>Orb-weaving spider Araneus ventricosus genome elucidates the spidroin gene catalogue.</title>
        <authorList>
            <person name="Kono N."/>
            <person name="Nakamura H."/>
            <person name="Ohtoshi R."/>
            <person name="Moran D.A.P."/>
            <person name="Shinohara A."/>
            <person name="Yoshida Y."/>
            <person name="Fujiwara M."/>
            <person name="Mori M."/>
            <person name="Tomita M."/>
            <person name="Arakawa K."/>
        </authorList>
    </citation>
    <scope>NUCLEOTIDE SEQUENCE [LARGE SCALE GENOMIC DNA]</scope>
</reference>
<evidence type="ECO:0000313" key="1">
    <source>
        <dbReference type="EMBL" id="GBN31076.1"/>
    </source>
</evidence>
<dbReference type="AlphaFoldDB" id="A0A4Y2MZJ8"/>
<accession>A0A4Y2MZJ8</accession>
<gene>
    <name evidence="1" type="ORF">AVEN_61353_1</name>
</gene>
<keyword evidence="2" id="KW-1185">Reference proteome</keyword>
<protein>
    <submittedName>
        <fullName evidence="1">Uncharacterized protein</fullName>
    </submittedName>
</protein>
<evidence type="ECO:0000313" key="2">
    <source>
        <dbReference type="Proteomes" id="UP000499080"/>
    </source>
</evidence>
<organism evidence="1 2">
    <name type="scientific">Araneus ventricosus</name>
    <name type="common">Orbweaver spider</name>
    <name type="synonym">Epeira ventricosa</name>
    <dbReference type="NCBI Taxonomy" id="182803"/>
    <lineage>
        <taxon>Eukaryota</taxon>
        <taxon>Metazoa</taxon>
        <taxon>Ecdysozoa</taxon>
        <taxon>Arthropoda</taxon>
        <taxon>Chelicerata</taxon>
        <taxon>Arachnida</taxon>
        <taxon>Araneae</taxon>
        <taxon>Araneomorphae</taxon>
        <taxon>Entelegynae</taxon>
        <taxon>Araneoidea</taxon>
        <taxon>Araneidae</taxon>
        <taxon>Araneus</taxon>
    </lineage>
</organism>
<sequence>MFVYATKKSPTSRNIASDAIYQSFSNNFNEIYAFMIAELRGISKIMVQNLRVDQAHRKKSSLQKNMESQKQRRIFANELSKRNGCNSGLMKYKFTIAKQHSSINNTTQVVRSRKIQWQIGCIINNPLEYSRKSTHLKLLFEDIHHVSYILTLIATYCFIESRPPRPGTSSGSLYLDPHHHLQIAGRQEIS</sequence>
<dbReference type="EMBL" id="BGPR01008030">
    <property type="protein sequence ID" value="GBN31076.1"/>
    <property type="molecule type" value="Genomic_DNA"/>
</dbReference>
<comment type="caution">
    <text evidence="1">The sequence shown here is derived from an EMBL/GenBank/DDBJ whole genome shotgun (WGS) entry which is preliminary data.</text>
</comment>
<name>A0A4Y2MZJ8_ARAVE</name>
<dbReference type="Proteomes" id="UP000499080">
    <property type="component" value="Unassembled WGS sequence"/>
</dbReference>
<proteinExistence type="predicted"/>